<feature type="chain" id="PRO_5042093766" description="C-type lectin domain-containing protein" evidence="1">
    <location>
        <begin position="23"/>
        <end position="219"/>
    </location>
</feature>
<dbReference type="PANTHER" id="PTHR22803">
    <property type="entry name" value="MANNOSE, PHOSPHOLIPASE, LECTIN RECEPTOR RELATED"/>
    <property type="match status" value="1"/>
</dbReference>
<name>A0AAD9UHR3_RIDPI</name>
<organism evidence="3 4">
    <name type="scientific">Ridgeia piscesae</name>
    <name type="common">Tubeworm</name>
    <dbReference type="NCBI Taxonomy" id="27915"/>
    <lineage>
        <taxon>Eukaryota</taxon>
        <taxon>Metazoa</taxon>
        <taxon>Spiralia</taxon>
        <taxon>Lophotrochozoa</taxon>
        <taxon>Annelida</taxon>
        <taxon>Polychaeta</taxon>
        <taxon>Sedentaria</taxon>
        <taxon>Canalipalpata</taxon>
        <taxon>Sabellida</taxon>
        <taxon>Siboglinidae</taxon>
        <taxon>Ridgeia</taxon>
    </lineage>
</organism>
<comment type="caution">
    <text evidence="3">The sequence shown here is derived from an EMBL/GenBank/DDBJ whole genome shotgun (WGS) entry which is preliminary data.</text>
</comment>
<dbReference type="Pfam" id="PF00059">
    <property type="entry name" value="Lectin_C"/>
    <property type="match status" value="1"/>
</dbReference>
<keyword evidence="1" id="KW-0732">Signal</keyword>
<proteinExistence type="predicted"/>
<accession>A0AAD9UHR3</accession>
<feature type="domain" description="C-type lectin" evidence="2">
    <location>
        <begin position="89"/>
        <end position="197"/>
    </location>
</feature>
<evidence type="ECO:0000259" key="2">
    <source>
        <dbReference type="PROSITE" id="PS50041"/>
    </source>
</evidence>
<dbReference type="Gene3D" id="3.10.100.10">
    <property type="entry name" value="Mannose-Binding Protein A, subunit A"/>
    <property type="match status" value="1"/>
</dbReference>
<dbReference type="AlphaFoldDB" id="A0AAD9UHR3"/>
<dbReference type="CDD" id="cd00037">
    <property type="entry name" value="CLECT"/>
    <property type="match status" value="1"/>
</dbReference>
<dbReference type="InterPro" id="IPR050111">
    <property type="entry name" value="C-type_lectin/snaclec_domain"/>
</dbReference>
<dbReference type="InterPro" id="IPR001304">
    <property type="entry name" value="C-type_lectin-like"/>
</dbReference>
<keyword evidence="4" id="KW-1185">Reference proteome</keyword>
<reference evidence="3" key="1">
    <citation type="journal article" date="2023" name="Mol. Biol. Evol.">
        <title>Third-Generation Sequencing Reveals the Adaptive Role of the Epigenome in Three Deep-Sea Polychaetes.</title>
        <authorList>
            <person name="Perez M."/>
            <person name="Aroh O."/>
            <person name="Sun Y."/>
            <person name="Lan Y."/>
            <person name="Juniper S.K."/>
            <person name="Young C.R."/>
            <person name="Angers B."/>
            <person name="Qian P.Y."/>
        </authorList>
    </citation>
    <scope>NUCLEOTIDE SEQUENCE</scope>
    <source>
        <strain evidence="3">R07B-5</strain>
    </source>
</reference>
<evidence type="ECO:0000256" key="1">
    <source>
        <dbReference type="SAM" id="SignalP"/>
    </source>
</evidence>
<dbReference type="Proteomes" id="UP001209878">
    <property type="component" value="Unassembled WGS sequence"/>
</dbReference>
<dbReference type="SMART" id="SM00034">
    <property type="entry name" value="CLECT"/>
    <property type="match status" value="1"/>
</dbReference>
<sequence length="219" mass="25569">MSSYIRMSLAILVVCVIQPTRGLHGYYTVQLRHMEKMLSSIQKMSKAQEKICGRELWLMEQIHCTLLSTEDRGKGSNPEDVRCRKRPDGNQSCYRIVRKAMRWEAARTYCRSFRDGMDLVSVESAEEHAFVTSYIKNSHGSCVEFHTSGRKDAKGFWNWMATGQPFHFTSWASGQPDNTGHYCYIWNRYPGWNTWDDYVDANRCFLCEYDLSFPSYCNK</sequence>
<dbReference type="PROSITE" id="PS50041">
    <property type="entry name" value="C_TYPE_LECTIN_2"/>
    <property type="match status" value="1"/>
</dbReference>
<dbReference type="InterPro" id="IPR016186">
    <property type="entry name" value="C-type_lectin-like/link_sf"/>
</dbReference>
<dbReference type="InterPro" id="IPR016187">
    <property type="entry name" value="CTDL_fold"/>
</dbReference>
<gene>
    <name evidence="3" type="ORF">NP493_89g02024</name>
</gene>
<evidence type="ECO:0000313" key="4">
    <source>
        <dbReference type="Proteomes" id="UP001209878"/>
    </source>
</evidence>
<evidence type="ECO:0000313" key="3">
    <source>
        <dbReference type="EMBL" id="KAK2189998.1"/>
    </source>
</evidence>
<feature type="signal peptide" evidence="1">
    <location>
        <begin position="1"/>
        <end position="22"/>
    </location>
</feature>
<protein>
    <recommendedName>
        <fullName evidence="2">C-type lectin domain-containing protein</fullName>
    </recommendedName>
</protein>
<dbReference type="SUPFAM" id="SSF56436">
    <property type="entry name" value="C-type lectin-like"/>
    <property type="match status" value="1"/>
</dbReference>
<dbReference type="EMBL" id="JAODUO010000091">
    <property type="protein sequence ID" value="KAK2189998.1"/>
    <property type="molecule type" value="Genomic_DNA"/>
</dbReference>